<dbReference type="InterPro" id="IPR016024">
    <property type="entry name" value="ARM-type_fold"/>
</dbReference>
<dbReference type="GO" id="GO:0005829">
    <property type="term" value="C:cytosol"/>
    <property type="evidence" value="ECO:0007669"/>
    <property type="project" value="UniProtKB-SubCell"/>
</dbReference>
<dbReference type="SUPFAM" id="SSF48371">
    <property type="entry name" value="ARM repeat"/>
    <property type="match status" value="1"/>
</dbReference>
<keyword evidence="10" id="KW-0677">Repeat</keyword>
<dbReference type="GO" id="GO:0008270">
    <property type="term" value="F:zinc ion binding"/>
    <property type="evidence" value="ECO:0007669"/>
    <property type="project" value="UniProtKB-KW"/>
</dbReference>
<evidence type="ECO:0000256" key="14">
    <source>
        <dbReference type="ARBA" id="ARBA00055150"/>
    </source>
</evidence>
<evidence type="ECO:0000256" key="13">
    <source>
        <dbReference type="ARBA" id="ARBA00022833"/>
    </source>
</evidence>
<dbReference type="InterPro" id="IPR039795">
    <property type="entry name" value="LTN1/Rkr1"/>
</dbReference>
<evidence type="ECO:0000256" key="15">
    <source>
        <dbReference type="PROSITE-ProRule" id="PRU00175"/>
    </source>
</evidence>
<evidence type="ECO:0000313" key="18">
    <source>
        <dbReference type="EMBL" id="KAK5084591.1"/>
    </source>
</evidence>
<gene>
    <name evidence="18" type="ORF">LTR05_005669</name>
</gene>
<dbReference type="FunFam" id="3.30.40.10:FF:000038">
    <property type="entry name" value="E3 ubiquitin-protein ligase listerin"/>
    <property type="match status" value="1"/>
</dbReference>
<comment type="pathway">
    <text evidence="3 16">Protein modification; protein ubiquitination.</text>
</comment>
<keyword evidence="13 16" id="KW-0862">Zinc</keyword>
<evidence type="ECO:0000256" key="2">
    <source>
        <dbReference type="ARBA" id="ARBA00004514"/>
    </source>
</evidence>
<evidence type="ECO:0000256" key="3">
    <source>
        <dbReference type="ARBA" id="ARBA00004906"/>
    </source>
</evidence>
<evidence type="ECO:0000256" key="12">
    <source>
        <dbReference type="ARBA" id="ARBA00022786"/>
    </source>
</evidence>
<comment type="similarity">
    <text evidence="4 16">Belongs to the LTN1 family.</text>
</comment>
<comment type="subcellular location">
    <subcellularLocation>
        <location evidence="2">Cytoplasm</location>
        <location evidence="2">Cytosol</location>
    </subcellularLocation>
</comment>
<evidence type="ECO:0000256" key="11">
    <source>
        <dbReference type="ARBA" id="ARBA00022771"/>
    </source>
</evidence>
<dbReference type="Gene3D" id="3.30.40.10">
    <property type="entry name" value="Zinc/RING finger domain, C3HC4 (zinc finger)"/>
    <property type="match status" value="1"/>
</dbReference>
<dbReference type="InterPro" id="IPR039804">
    <property type="entry name" value="RING-CH-C4HC3_LTN1"/>
</dbReference>
<dbReference type="PANTHER" id="PTHR12389:SF0">
    <property type="entry name" value="E3 UBIQUITIN-PROTEIN LIGASE LISTERIN"/>
    <property type="match status" value="1"/>
</dbReference>
<evidence type="ECO:0000256" key="5">
    <source>
        <dbReference type="ARBA" id="ARBA00012483"/>
    </source>
</evidence>
<dbReference type="PROSITE" id="PS50089">
    <property type="entry name" value="ZF_RING_2"/>
    <property type="match status" value="1"/>
</dbReference>
<comment type="function">
    <text evidence="16">E3 ubiquitin-protein ligase. Component of the ribosome quality control complex (RQC), a ribosome-associated complex that mediates ubiquitination and extraction of incompletely synthesized nascent chains for proteasomal degradation.</text>
</comment>
<dbReference type="InterPro" id="IPR054476">
    <property type="entry name" value="Ltn1_N"/>
</dbReference>
<comment type="subunit">
    <text evidence="16">Component of the ribosome quality control complex (RQC).</text>
</comment>
<keyword evidence="11 15" id="KW-0863">Zinc-finger</keyword>
<dbReference type="Pfam" id="PF13639">
    <property type="entry name" value="zf-RING_2"/>
    <property type="match status" value="1"/>
</dbReference>
<proteinExistence type="inferred from homology"/>
<organism evidence="18 19">
    <name type="scientific">Lithohypha guttulata</name>
    <dbReference type="NCBI Taxonomy" id="1690604"/>
    <lineage>
        <taxon>Eukaryota</taxon>
        <taxon>Fungi</taxon>
        <taxon>Dikarya</taxon>
        <taxon>Ascomycota</taxon>
        <taxon>Pezizomycotina</taxon>
        <taxon>Eurotiomycetes</taxon>
        <taxon>Chaetothyriomycetidae</taxon>
        <taxon>Chaetothyriales</taxon>
        <taxon>Trichomeriaceae</taxon>
        <taxon>Lithohypha</taxon>
    </lineage>
</organism>
<keyword evidence="8 16" id="KW-0808">Transferase</keyword>
<keyword evidence="7" id="KW-0963">Cytoplasm</keyword>
<dbReference type="EMBL" id="JAVRRJ010000005">
    <property type="protein sequence ID" value="KAK5084591.1"/>
    <property type="molecule type" value="Genomic_DNA"/>
</dbReference>
<dbReference type="Proteomes" id="UP001309876">
    <property type="component" value="Unassembled WGS sequence"/>
</dbReference>
<dbReference type="GO" id="GO:0043023">
    <property type="term" value="F:ribosomal large subunit binding"/>
    <property type="evidence" value="ECO:0007669"/>
    <property type="project" value="TreeGrafter"/>
</dbReference>
<dbReference type="InterPro" id="IPR011016">
    <property type="entry name" value="Znf_RING-CH"/>
</dbReference>
<dbReference type="Pfam" id="PF22958">
    <property type="entry name" value="Ltn1_1st"/>
    <property type="match status" value="1"/>
</dbReference>
<dbReference type="Pfam" id="PF23009">
    <property type="entry name" value="UBC_like"/>
    <property type="match status" value="1"/>
</dbReference>
<evidence type="ECO:0000256" key="8">
    <source>
        <dbReference type="ARBA" id="ARBA00022679"/>
    </source>
</evidence>
<comment type="function">
    <text evidence="14">E3 ubiquitin-protein ligase component of the ribosome quality control complex (RQC), a ribosome-associated complex that mediates ubiquitination and extraction of incompletely synthesized nascent chains for proteasomal degradation. Mediates ubiquitination of proteins derived from mRNAs lacking stop codons (non-stop proteins) and other translation arrest products induced by poly-lysine sequences and tandem rare codons. Ubiquitination leads to CDC48 recruitment for extraction and degradation of the incomplete translation product. May indirectly play a role in chromatin function and transcription.</text>
</comment>
<dbReference type="SUPFAM" id="SSF57850">
    <property type="entry name" value="RING/U-box"/>
    <property type="match status" value="1"/>
</dbReference>
<dbReference type="InterPro" id="IPR001841">
    <property type="entry name" value="Znf_RING"/>
</dbReference>
<accession>A0AAN7SY45</accession>
<evidence type="ECO:0000256" key="7">
    <source>
        <dbReference type="ARBA" id="ARBA00022490"/>
    </source>
</evidence>
<comment type="catalytic activity">
    <reaction evidence="1 16">
        <text>S-ubiquitinyl-[E2 ubiquitin-conjugating enzyme]-L-cysteine + [acceptor protein]-L-lysine = [E2 ubiquitin-conjugating enzyme]-L-cysteine + N(6)-ubiquitinyl-[acceptor protein]-L-lysine.</text>
        <dbReference type="EC" id="2.3.2.27"/>
    </reaction>
</comment>
<dbReference type="Pfam" id="PF22999">
    <property type="entry name" value="LTN1_E3_ligase_6th"/>
    <property type="match status" value="1"/>
</dbReference>
<dbReference type="InterPro" id="IPR011989">
    <property type="entry name" value="ARM-like"/>
</dbReference>
<evidence type="ECO:0000256" key="16">
    <source>
        <dbReference type="RuleBase" id="RU367090"/>
    </source>
</evidence>
<feature type="domain" description="RING-type" evidence="17">
    <location>
        <begin position="1453"/>
        <end position="1499"/>
    </location>
</feature>
<evidence type="ECO:0000256" key="9">
    <source>
        <dbReference type="ARBA" id="ARBA00022723"/>
    </source>
</evidence>
<keyword evidence="9 16" id="KW-0479">Metal-binding</keyword>
<evidence type="ECO:0000259" key="17">
    <source>
        <dbReference type="PROSITE" id="PS50089"/>
    </source>
</evidence>
<comment type="caution">
    <text evidence="18">The sequence shown here is derived from an EMBL/GenBank/DDBJ whole genome shotgun (WGS) entry which is preliminary data.</text>
</comment>
<dbReference type="SMART" id="SM00744">
    <property type="entry name" value="RINGv"/>
    <property type="match status" value="1"/>
</dbReference>
<dbReference type="InterPro" id="IPR054477">
    <property type="entry name" value="LTN1_E3_ligase_6th"/>
</dbReference>
<dbReference type="GO" id="GO:0061630">
    <property type="term" value="F:ubiquitin protein ligase activity"/>
    <property type="evidence" value="ECO:0007669"/>
    <property type="project" value="UniProtKB-UniRule"/>
</dbReference>
<dbReference type="Gene3D" id="1.25.10.10">
    <property type="entry name" value="Leucine-rich Repeat Variant"/>
    <property type="match status" value="1"/>
</dbReference>
<dbReference type="InterPro" id="IPR013083">
    <property type="entry name" value="Znf_RING/FYVE/PHD"/>
</dbReference>
<evidence type="ECO:0000256" key="6">
    <source>
        <dbReference type="ARBA" id="ARBA00017157"/>
    </source>
</evidence>
<name>A0AAN7SY45_9EURO</name>
<dbReference type="CDD" id="cd16491">
    <property type="entry name" value="RING-CH-C4HC3_LTN1"/>
    <property type="match status" value="1"/>
</dbReference>
<evidence type="ECO:0000256" key="1">
    <source>
        <dbReference type="ARBA" id="ARBA00000900"/>
    </source>
</evidence>
<evidence type="ECO:0000256" key="4">
    <source>
        <dbReference type="ARBA" id="ARBA00007997"/>
    </source>
</evidence>
<reference evidence="18 19" key="1">
    <citation type="submission" date="2023-08" db="EMBL/GenBank/DDBJ databases">
        <title>Black Yeasts Isolated from many extreme environments.</title>
        <authorList>
            <person name="Coleine C."/>
            <person name="Stajich J.E."/>
            <person name="Selbmann L."/>
        </authorList>
    </citation>
    <scope>NUCLEOTIDE SEQUENCE [LARGE SCALE GENOMIC DNA]</scope>
    <source>
        <strain evidence="18 19">CCFEE 5910</strain>
    </source>
</reference>
<dbReference type="InterPro" id="IPR054478">
    <property type="entry name" value="LTN1_UBC"/>
</dbReference>
<sequence length="1505" mass="166155">MSRKVKAQASSARAATGFGGFGSFQTAASSISYITEQPDLSQIAEPGVVVALKNLSKKDSTTKTKALDDLLESLKDNADLAVLTAWSDLYPRASIDNSQLVRRNAHALQGLLTVNAGKKIAPLLPKIVPSWLAGTFDSDKSVAKAANDALDKSFPTDDKKAALWKVYKSAIYERVEDALLNQTALTLSDERTTSPDEAQAKYVRVVSTGMRLLSQLVSTGLDSHEILNEKKLWEFAYHDDPSLRSATYGLLLTLLSKNIQDLDWTILSTSLLYKGLNVNQTGSSRAYVQALCKLTESHSSVWTTDYTAKTTASKRLVQFLRQGAQSGPADTWSRIAHLLRIVPGTVCKNNLEDVNSLIEAYRTGVLVERVHVDAAWSSYTEVCSWLVESLQLPEERDAFLEQNLMPTVTAYVMKTSGDRWRISGRADKTASTALRIIADHSQVVLEKTWAAAIDATITKMRMSLPETSKDYRTSQDDVASQGKRLLSLSQKLDAAGVPKALISSLLDATLDLLKSRNGKPYGAASILEGLAVSTNIVDDTLNQFVRSELHSLLDSPSVEQLITIAIQKDQPIGTTILGSSSTSLHMARGTEHYLRNAPAHSFDDKEIARLTLGRIGNFEDEKRRAFAISLLVNPHLHNHNIRADVLSRLFDSLSSNDDRSHALSMLETLSTQSSLMRELSQSEIGPQLSSKLLLLADSPDHTIAERANSLSTTLSGASNQTSSSVSIIRQQLRGDGDALSVLTLADLGLRSVAAVEPMEILPDPEDWQRAIRSLCGSPMHSSLSITSPLHGVVWLIEADTQITQPVVRDGEDFSLLFRIVFFVTKVFVDATVLKTSSGPRVDALYRWYPVALELINEKLTLDDANTIWLGSTAEVLHAASDVLSEGTQLLTTWLEDEDYVQDWLLRGSELDNLDRETYFTALAYHRIISRLFDTRPQAVLQAYEDSLSTIHKSDDILESSSILSAVNEFLLGSQNGLKMVNELLSHITQSPSDFKQVALLNILLGGNSSILEKVPQQRQVFAFKGLVAHLDEAKDGSILCETFRLLAHLIPFVRSIYSDMWAQLLQELNGAWSSTDVVSIHAILQVYNQLKMATKQEDVSEDLVSAWSANRMELDSGLLHCLQSLSENSHDVDQPRSITAELLRRQLSDIKVTDEAKLYVLLNSSQSAVREAAYGLLHVTVPAKQEQLSIDLALEQRIAALPEELMNLITDVSNTQQYLLSWNIVFDHFPKASYRLRETYSASLKASGVVNQLLDLICETLRITSGRPLDASKMQIAQYDVGTAETPEQDIQWLSVHTYYLALLYTPALIKDWFLQQKNRVKQPLEAWTQKHMSPAIVASSMLTVIDWSSAQSSGSDDRPIEVKASPRGSEIIASIAVDPESPPISLSISLPLAYPLESPTVSSRTRVGVSEKNWQSWLRTIQIIIFSSGSIIEGLVAFRRNVQGALKGQTECAICYSIIGTDMQTPNKKCGTCKNMFHGACLFRWFKSSNSSSCPLCRNNFNYA</sequence>
<dbReference type="GO" id="GO:0072344">
    <property type="term" value="P:rescue of stalled ribosome"/>
    <property type="evidence" value="ECO:0007669"/>
    <property type="project" value="UniProtKB-UniRule"/>
</dbReference>
<dbReference type="PANTHER" id="PTHR12389">
    <property type="entry name" value="ZINC FINGER PROTEIN 294"/>
    <property type="match status" value="1"/>
</dbReference>
<keyword evidence="12 16" id="KW-0833">Ubl conjugation pathway</keyword>
<keyword evidence="19" id="KW-1185">Reference proteome</keyword>
<evidence type="ECO:0000313" key="19">
    <source>
        <dbReference type="Proteomes" id="UP001309876"/>
    </source>
</evidence>
<evidence type="ECO:0000256" key="10">
    <source>
        <dbReference type="ARBA" id="ARBA00022737"/>
    </source>
</evidence>
<dbReference type="SMART" id="SM01197">
    <property type="entry name" value="FANCL_C"/>
    <property type="match status" value="1"/>
</dbReference>
<dbReference type="GO" id="GO:1990112">
    <property type="term" value="C:RQC complex"/>
    <property type="evidence" value="ECO:0007669"/>
    <property type="project" value="UniProtKB-UniRule"/>
</dbReference>
<protein>
    <recommendedName>
        <fullName evidence="6 16">E3 ubiquitin-protein ligase listerin</fullName>
        <ecNumber evidence="5 16">2.3.2.27</ecNumber>
    </recommendedName>
    <alternativeName>
        <fullName evidence="16">RING-type E3 ubiquitin transferase listerin</fullName>
    </alternativeName>
</protein>
<dbReference type="GO" id="GO:1990116">
    <property type="term" value="P:ribosome-associated ubiquitin-dependent protein catabolic process"/>
    <property type="evidence" value="ECO:0007669"/>
    <property type="project" value="UniProtKB-UniRule"/>
</dbReference>
<dbReference type="EC" id="2.3.2.27" evidence="5 16"/>